<sequence>MLNSQDQTPRSRLSALIVHVWRLAMPLWMFRDAHRGTVEQRIANYRYNRAQRKVLPFYVWKWVGIAFCLLQITRVLSAPLPDAASGAVSVSVLIFCTGAGIGFALSCVVIAVLGASYLYLSCVER</sequence>
<evidence type="ECO:0000313" key="2">
    <source>
        <dbReference type="EMBL" id="GIZ53591.1"/>
    </source>
</evidence>
<evidence type="ECO:0000313" key="3">
    <source>
        <dbReference type="Proteomes" id="UP000887222"/>
    </source>
</evidence>
<evidence type="ECO:0000256" key="1">
    <source>
        <dbReference type="SAM" id="Phobius"/>
    </source>
</evidence>
<name>A0ABQ4Q965_9BURK</name>
<feature type="transmembrane region" description="Helical" evidence="1">
    <location>
        <begin position="54"/>
        <end position="72"/>
    </location>
</feature>
<gene>
    <name evidence="2" type="ORF">NCCP691_36050</name>
</gene>
<dbReference type="RefSeq" id="WP_220810005.1">
    <property type="nucleotide sequence ID" value="NZ_BPMK01000018.1"/>
</dbReference>
<reference evidence="2 3" key="1">
    <citation type="journal article" date="2022" name="Int. J. Syst. Evol. Microbiol.">
        <title>Noviherbaspirillum aridicola sp. nov., isolated from an arid soil in Pakistan.</title>
        <authorList>
            <person name="Khan I.U."/>
            <person name="Saqib M."/>
            <person name="Amin A."/>
            <person name="Hussain F."/>
            <person name="Li L."/>
            <person name="Liu Y.H."/>
            <person name="Fang B.Z."/>
            <person name="Ahmed I."/>
            <person name="Li W.J."/>
        </authorList>
    </citation>
    <scope>NUCLEOTIDE SEQUENCE [LARGE SCALE GENOMIC DNA]</scope>
    <source>
        <strain evidence="2 3">NCCP-691</strain>
    </source>
</reference>
<keyword evidence="1" id="KW-0472">Membrane</keyword>
<keyword evidence="1" id="KW-1133">Transmembrane helix</keyword>
<proteinExistence type="predicted"/>
<feature type="transmembrane region" description="Helical" evidence="1">
    <location>
        <begin position="92"/>
        <end position="120"/>
    </location>
</feature>
<dbReference type="EMBL" id="BPMK01000018">
    <property type="protein sequence ID" value="GIZ53591.1"/>
    <property type="molecule type" value="Genomic_DNA"/>
</dbReference>
<keyword evidence="3" id="KW-1185">Reference proteome</keyword>
<dbReference type="Proteomes" id="UP000887222">
    <property type="component" value="Unassembled WGS sequence"/>
</dbReference>
<organism evidence="2 3">
    <name type="scientific">Noviherbaspirillum aridicola</name>
    <dbReference type="NCBI Taxonomy" id="2849687"/>
    <lineage>
        <taxon>Bacteria</taxon>
        <taxon>Pseudomonadati</taxon>
        <taxon>Pseudomonadota</taxon>
        <taxon>Betaproteobacteria</taxon>
        <taxon>Burkholderiales</taxon>
        <taxon>Oxalobacteraceae</taxon>
        <taxon>Noviherbaspirillum</taxon>
    </lineage>
</organism>
<accession>A0ABQ4Q965</accession>
<protein>
    <submittedName>
        <fullName evidence="2">Uncharacterized protein</fullName>
    </submittedName>
</protein>
<keyword evidence="1" id="KW-0812">Transmembrane</keyword>
<comment type="caution">
    <text evidence="2">The sequence shown here is derived from an EMBL/GenBank/DDBJ whole genome shotgun (WGS) entry which is preliminary data.</text>
</comment>